<dbReference type="CDD" id="cd21112">
    <property type="entry name" value="alphaLP-like"/>
    <property type="match status" value="1"/>
</dbReference>
<evidence type="ECO:0000313" key="8">
    <source>
        <dbReference type="EMBL" id="MDT0381888.1"/>
    </source>
</evidence>
<accession>A0ABU2P1U5</accession>
<proteinExistence type="inferred from homology"/>
<evidence type="ECO:0000256" key="1">
    <source>
        <dbReference type="ARBA" id="ARBA00007664"/>
    </source>
</evidence>
<dbReference type="EMBL" id="JAVREQ010000027">
    <property type="protein sequence ID" value="MDT0381888.1"/>
    <property type="molecule type" value="Genomic_DNA"/>
</dbReference>
<feature type="chain" id="PRO_5046000060" evidence="6">
    <location>
        <begin position="35"/>
        <end position="371"/>
    </location>
</feature>
<keyword evidence="4" id="KW-0720">Serine protease</keyword>
<keyword evidence="9" id="KW-1185">Reference proteome</keyword>
<dbReference type="Gene3D" id="3.30.300.50">
    <property type="match status" value="1"/>
</dbReference>
<evidence type="ECO:0000256" key="5">
    <source>
        <dbReference type="ARBA" id="ARBA00023157"/>
    </source>
</evidence>
<evidence type="ECO:0000259" key="7">
    <source>
        <dbReference type="Pfam" id="PF00089"/>
    </source>
</evidence>
<dbReference type="PIRSF" id="PIRSF001134">
    <property type="entry name" value="Streptogrisin"/>
    <property type="match status" value="1"/>
</dbReference>
<comment type="caution">
    <text evidence="8">The sequence shown here is derived from an EMBL/GenBank/DDBJ whole genome shotgun (WGS) entry which is preliminary data.</text>
</comment>
<gene>
    <name evidence="8" type="ORF">RM572_24295</name>
</gene>
<dbReference type="Proteomes" id="UP001183414">
    <property type="component" value="Unassembled WGS sequence"/>
</dbReference>
<keyword evidence="5" id="KW-1015">Disulfide bond</keyword>
<sequence length="371" mass="38423">MSQRRLRRTSRALRTAVAALAGCAVLALPAPAVAAGEVPGHAPSVEHAALTSLAAEEGVSRAEAAEILRRQDDGIRALDRLTAELGRQSAGAYLDDRGHPVVNVLGDAAADRVRAAGATPKRVTRSTAELRAVRAALENLPAVAHTTTATDPVTQQVVVTLTDATDVRAAARLRAAAAEHGDAVRVEETRGKMSPAIRGGAAITGGGIRCSAGFNTRKNGRNYIIDAGHCTKGVANWSGIGPSVGASFPGNDYGLIRNRHSNAPGVVTLYNGDVQRIDRAGAARVGQRICKSGSTTGLTCGTVQRTGVTVNYPQGQVRQLVQTAARVNSGDSGGALFDGRTALGITSGMGGGSSFFQPVREVLNRYNVRLN</sequence>
<feature type="domain" description="Peptidase S1" evidence="7">
    <location>
        <begin position="208"/>
        <end position="351"/>
    </location>
</feature>
<dbReference type="InterPro" id="IPR001316">
    <property type="entry name" value="Pept_S1A_streptogrisin"/>
</dbReference>
<protein>
    <submittedName>
        <fullName evidence="8">S1 family peptidase</fullName>
    </submittedName>
</protein>
<reference evidence="9" key="1">
    <citation type="submission" date="2023-07" db="EMBL/GenBank/DDBJ databases">
        <title>30 novel species of actinomycetes from the DSMZ collection.</title>
        <authorList>
            <person name="Nouioui I."/>
        </authorList>
    </citation>
    <scope>NUCLEOTIDE SEQUENCE [LARGE SCALE GENOMIC DNA]</scope>
    <source>
        <strain evidence="9">DSM 42041</strain>
    </source>
</reference>
<evidence type="ECO:0000313" key="9">
    <source>
        <dbReference type="Proteomes" id="UP001183414"/>
    </source>
</evidence>
<keyword evidence="6" id="KW-0732">Signal</keyword>
<evidence type="ECO:0000256" key="4">
    <source>
        <dbReference type="ARBA" id="ARBA00022825"/>
    </source>
</evidence>
<dbReference type="InterPro" id="IPR035070">
    <property type="entry name" value="Streptogrisin_prodomain"/>
</dbReference>
<dbReference type="InterPro" id="IPR001254">
    <property type="entry name" value="Trypsin_dom"/>
</dbReference>
<evidence type="ECO:0000256" key="2">
    <source>
        <dbReference type="ARBA" id="ARBA00022670"/>
    </source>
</evidence>
<organism evidence="8 9">
    <name type="scientific">Streptomyces hazeniae</name>
    <dbReference type="NCBI Taxonomy" id="3075538"/>
    <lineage>
        <taxon>Bacteria</taxon>
        <taxon>Bacillati</taxon>
        <taxon>Actinomycetota</taxon>
        <taxon>Actinomycetes</taxon>
        <taxon>Kitasatosporales</taxon>
        <taxon>Streptomycetaceae</taxon>
        <taxon>Streptomyces</taxon>
    </lineage>
</organism>
<dbReference type="PRINTS" id="PR00861">
    <property type="entry name" value="ALYTICPTASE"/>
</dbReference>
<feature type="signal peptide" evidence="6">
    <location>
        <begin position="1"/>
        <end position="34"/>
    </location>
</feature>
<comment type="similarity">
    <text evidence="1">Belongs to the peptidase S1 family.</text>
</comment>
<dbReference type="InterPro" id="IPR043504">
    <property type="entry name" value="Peptidase_S1_PA_chymotrypsin"/>
</dbReference>
<name>A0ABU2P1U5_9ACTN</name>
<keyword evidence="2" id="KW-0645">Protease</keyword>
<keyword evidence="3" id="KW-0378">Hydrolase</keyword>
<evidence type="ECO:0000256" key="3">
    <source>
        <dbReference type="ARBA" id="ARBA00022801"/>
    </source>
</evidence>
<dbReference type="Pfam" id="PF00089">
    <property type="entry name" value="Trypsin"/>
    <property type="match status" value="1"/>
</dbReference>
<dbReference type="InterPro" id="IPR009003">
    <property type="entry name" value="Peptidase_S1_PA"/>
</dbReference>
<dbReference type="SUPFAM" id="SSF50494">
    <property type="entry name" value="Trypsin-like serine proteases"/>
    <property type="match status" value="1"/>
</dbReference>
<dbReference type="Gene3D" id="2.40.10.10">
    <property type="entry name" value="Trypsin-like serine proteases"/>
    <property type="match status" value="2"/>
</dbReference>
<dbReference type="RefSeq" id="WP_311675543.1">
    <property type="nucleotide sequence ID" value="NZ_JAVREQ010000027.1"/>
</dbReference>
<evidence type="ECO:0000256" key="6">
    <source>
        <dbReference type="SAM" id="SignalP"/>
    </source>
</evidence>